<dbReference type="RefSeq" id="WP_171031558.1">
    <property type="nucleotide sequence ID" value="NZ_JACLYY010000006.1"/>
</dbReference>
<keyword evidence="5 8" id="KW-1133">Transmembrane helix</keyword>
<dbReference type="Proteomes" id="UP000716906">
    <property type="component" value="Unassembled WGS sequence"/>
</dbReference>
<evidence type="ECO:0000256" key="4">
    <source>
        <dbReference type="ARBA" id="ARBA00022692"/>
    </source>
</evidence>
<evidence type="ECO:0000256" key="3">
    <source>
        <dbReference type="ARBA" id="ARBA00022679"/>
    </source>
</evidence>
<evidence type="ECO:0000256" key="2">
    <source>
        <dbReference type="ARBA" id="ARBA00006464"/>
    </source>
</evidence>
<evidence type="ECO:0000313" key="10">
    <source>
        <dbReference type="EMBL" id="MBM6737937.1"/>
    </source>
</evidence>
<comment type="similarity">
    <text evidence="2">Belongs to the bacterial sugar transferase family.</text>
</comment>
<dbReference type="InterPro" id="IPR003362">
    <property type="entry name" value="Bact_transf"/>
</dbReference>
<keyword evidence="3" id="KW-0808">Transferase</keyword>
<reference evidence="10 11" key="1">
    <citation type="journal article" date="2021" name="Sci. Rep.">
        <title>The distribution of antibiotic resistance genes in chicken gut microbiota commensals.</title>
        <authorList>
            <person name="Juricova H."/>
            <person name="Matiasovicova J."/>
            <person name="Kubasova T."/>
            <person name="Cejkova D."/>
            <person name="Rychlik I."/>
        </authorList>
    </citation>
    <scope>NUCLEOTIDE SEQUENCE [LARGE SCALE GENOMIC DNA]</scope>
    <source>
        <strain evidence="10 11">An773</strain>
    </source>
</reference>
<name>A0ABS2E8I1_9FIRM</name>
<sequence length="460" mass="51927">MKKRRKGYTIFRALKTGGHLLVLGGSFLGAFRVLEDLGHGRPLPLAVLYLVLLEGFWLILEAGDVEQRRFLDLMYSQFFGAAAASLFFGALMCAVSSLSMWQILGEFFLLLVLQSGAGMAWAALCFGLYLRGQSHKRALFIYGEREEPEEITEKNNRINGYFHIAASVPCREAAKRPGEVLGGYQAVYLGDLPPGDKGAILEQCMIMGKDCYSIPGLIDVYTQNARILRLQDKVLFQYHKGGLTAGQKKAKRALDIGVALALLALSAPLMLVIALCVRLEDGGPVLYRQIRYTEGGRPFRMLKFRSMHVDAEREGARLASRNDSRITRVGRIIRNLHFDELPQLVNVLKGDMSMVGPRPERREFIEEYSRVIPEFSQRMKVKGGLTGYAQIYGKYNTGPEDKIKYDLIYIYNYSLRLDVRLLFLTVRILFQKESAEGVEEGRRSAVRERKERQDGDDQTS</sequence>
<keyword evidence="4 8" id="KW-0812">Transmembrane</keyword>
<dbReference type="PANTHER" id="PTHR30576">
    <property type="entry name" value="COLANIC BIOSYNTHESIS UDP-GLUCOSE LIPID CARRIER TRANSFERASE"/>
    <property type="match status" value="1"/>
</dbReference>
<dbReference type="Pfam" id="PF02397">
    <property type="entry name" value="Bac_transf"/>
    <property type="match status" value="1"/>
</dbReference>
<evidence type="ECO:0000256" key="1">
    <source>
        <dbReference type="ARBA" id="ARBA00004141"/>
    </source>
</evidence>
<accession>A0ABS2E8I1</accession>
<evidence type="ECO:0000256" key="7">
    <source>
        <dbReference type="SAM" id="MobiDB-lite"/>
    </source>
</evidence>
<keyword evidence="11" id="KW-1185">Reference proteome</keyword>
<feature type="transmembrane region" description="Helical" evidence="8">
    <location>
        <begin position="81"/>
        <end position="101"/>
    </location>
</feature>
<evidence type="ECO:0000313" key="11">
    <source>
        <dbReference type="Proteomes" id="UP000716906"/>
    </source>
</evidence>
<protein>
    <submittedName>
        <fullName evidence="10">Exopolysaccharide biosynthesis polyprenyl glycosylphosphotransferase</fullName>
    </submittedName>
</protein>
<proteinExistence type="inferred from homology"/>
<dbReference type="NCBIfam" id="TIGR03025">
    <property type="entry name" value="EPS_sugtrans"/>
    <property type="match status" value="1"/>
</dbReference>
<feature type="region of interest" description="Disordered" evidence="7">
    <location>
        <begin position="436"/>
        <end position="460"/>
    </location>
</feature>
<keyword evidence="6 8" id="KW-0472">Membrane</keyword>
<feature type="transmembrane region" description="Helical" evidence="8">
    <location>
        <begin position="12"/>
        <end position="31"/>
    </location>
</feature>
<feature type="domain" description="Bacterial sugar transferase" evidence="9">
    <location>
        <begin position="251"/>
        <end position="430"/>
    </location>
</feature>
<feature type="transmembrane region" description="Helical" evidence="8">
    <location>
        <begin position="107"/>
        <end position="130"/>
    </location>
</feature>
<comment type="subcellular location">
    <subcellularLocation>
        <location evidence="1">Membrane</location>
        <topology evidence="1">Multi-pass membrane protein</topology>
    </subcellularLocation>
</comment>
<feature type="transmembrane region" description="Helical" evidence="8">
    <location>
        <begin position="256"/>
        <end position="275"/>
    </location>
</feature>
<evidence type="ECO:0000256" key="5">
    <source>
        <dbReference type="ARBA" id="ARBA00022989"/>
    </source>
</evidence>
<gene>
    <name evidence="10" type="ORF">H7U36_07455</name>
</gene>
<feature type="transmembrane region" description="Helical" evidence="8">
    <location>
        <begin position="43"/>
        <end position="60"/>
    </location>
</feature>
<evidence type="ECO:0000256" key="6">
    <source>
        <dbReference type="ARBA" id="ARBA00023136"/>
    </source>
</evidence>
<evidence type="ECO:0000256" key="8">
    <source>
        <dbReference type="SAM" id="Phobius"/>
    </source>
</evidence>
<dbReference type="PANTHER" id="PTHR30576:SF0">
    <property type="entry name" value="UNDECAPRENYL-PHOSPHATE N-ACETYLGALACTOSAMINYL 1-PHOSPHATE TRANSFERASE-RELATED"/>
    <property type="match status" value="1"/>
</dbReference>
<dbReference type="InterPro" id="IPR017475">
    <property type="entry name" value="EPS_sugar_tfrase"/>
</dbReference>
<comment type="caution">
    <text evidence="10">The sequence shown here is derived from an EMBL/GenBank/DDBJ whole genome shotgun (WGS) entry which is preliminary data.</text>
</comment>
<evidence type="ECO:0000259" key="9">
    <source>
        <dbReference type="Pfam" id="PF02397"/>
    </source>
</evidence>
<dbReference type="EMBL" id="JACLYY010000006">
    <property type="protein sequence ID" value="MBM6737937.1"/>
    <property type="molecule type" value="Genomic_DNA"/>
</dbReference>
<organism evidence="10 11">
    <name type="scientific">Faecalicatena fissicatena</name>
    <dbReference type="NCBI Taxonomy" id="290055"/>
    <lineage>
        <taxon>Bacteria</taxon>
        <taxon>Bacillati</taxon>
        <taxon>Bacillota</taxon>
        <taxon>Clostridia</taxon>
        <taxon>Lachnospirales</taxon>
        <taxon>Lachnospiraceae</taxon>
        <taxon>Faecalicatena</taxon>
    </lineage>
</organism>